<keyword evidence="3" id="KW-1185">Reference proteome</keyword>
<proteinExistence type="predicted"/>
<name>A0A0D0E6D3_9AGAM</name>
<dbReference type="InParanoid" id="A0A0D0E6D3"/>
<evidence type="ECO:0000313" key="2">
    <source>
        <dbReference type="EMBL" id="KIK93270.1"/>
    </source>
</evidence>
<dbReference type="InterPro" id="IPR031728">
    <property type="entry name" value="GlcAase_C"/>
</dbReference>
<dbReference type="Pfam" id="PF16862">
    <property type="entry name" value="Glyco_hydro_79C"/>
    <property type="match status" value="1"/>
</dbReference>
<dbReference type="GO" id="GO:0016787">
    <property type="term" value="F:hydrolase activity"/>
    <property type="evidence" value="ECO:0007669"/>
    <property type="project" value="UniProtKB-KW"/>
</dbReference>
<gene>
    <name evidence="2" type="ORF">PAXRUDRAFT_829136</name>
</gene>
<dbReference type="OrthoDB" id="2831684at2759"/>
<dbReference type="EMBL" id="KN825199">
    <property type="protein sequence ID" value="KIK93270.1"/>
    <property type="molecule type" value="Genomic_DNA"/>
</dbReference>
<accession>A0A0D0E6D3</accession>
<reference evidence="2 3" key="1">
    <citation type="submission" date="2014-04" db="EMBL/GenBank/DDBJ databases">
        <authorList>
            <consortium name="DOE Joint Genome Institute"/>
            <person name="Kuo A."/>
            <person name="Kohler A."/>
            <person name="Jargeat P."/>
            <person name="Nagy L.G."/>
            <person name="Floudas D."/>
            <person name="Copeland A."/>
            <person name="Barry K.W."/>
            <person name="Cichocki N."/>
            <person name="Veneault-Fourrey C."/>
            <person name="LaButti K."/>
            <person name="Lindquist E.A."/>
            <person name="Lipzen A."/>
            <person name="Lundell T."/>
            <person name="Morin E."/>
            <person name="Murat C."/>
            <person name="Sun H."/>
            <person name="Tunlid A."/>
            <person name="Henrissat B."/>
            <person name="Grigoriev I.V."/>
            <person name="Hibbett D.S."/>
            <person name="Martin F."/>
            <person name="Nordberg H.P."/>
            <person name="Cantor M.N."/>
            <person name="Hua S.X."/>
        </authorList>
    </citation>
    <scope>NUCLEOTIDE SEQUENCE [LARGE SCALE GENOMIC DNA]</scope>
    <source>
        <strain evidence="2 3">Ve08.2h10</strain>
    </source>
</reference>
<protein>
    <submittedName>
        <fullName evidence="2">Glycoside hydrolase family 79 protein</fullName>
    </submittedName>
</protein>
<organism evidence="2 3">
    <name type="scientific">Paxillus rubicundulus Ve08.2h10</name>
    <dbReference type="NCBI Taxonomy" id="930991"/>
    <lineage>
        <taxon>Eukaryota</taxon>
        <taxon>Fungi</taxon>
        <taxon>Dikarya</taxon>
        <taxon>Basidiomycota</taxon>
        <taxon>Agaricomycotina</taxon>
        <taxon>Agaricomycetes</taxon>
        <taxon>Agaricomycetidae</taxon>
        <taxon>Boletales</taxon>
        <taxon>Paxilineae</taxon>
        <taxon>Paxillaceae</taxon>
        <taxon>Paxillus</taxon>
    </lineage>
</organism>
<dbReference type="Proteomes" id="UP000054538">
    <property type="component" value="Unassembled WGS sequence"/>
</dbReference>
<evidence type="ECO:0000313" key="3">
    <source>
        <dbReference type="Proteomes" id="UP000054538"/>
    </source>
</evidence>
<feature type="domain" description="Beta-glucuronidase C-terminal" evidence="1">
    <location>
        <begin position="17"/>
        <end position="69"/>
    </location>
</feature>
<evidence type="ECO:0000259" key="1">
    <source>
        <dbReference type="Pfam" id="PF16862"/>
    </source>
</evidence>
<reference evidence="3" key="2">
    <citation type="submission" date="2015-01" db="EMBL/GenBank/DDBJ databases">
        <title>Evolutionary Origins and Diversification of the Mycorrhizal Mutualists.</title>
        <authorList>
            <consortium name="DOE Joint Genome Institute"/>
            <consortium name="Mycorrhizal Genomics Consortium"/>
            <person name="Kohler A."/>
            <person name="Kuo A."/>
            <person name="Nagy L.G."/>
            <person name="Floudas D."/>
            <person name="Copeland A."/>
            <person name="Barry K.W."/>
            <person name="Cichocki N."/>
            <person name="Veneault-Fourrey C."/>
            <person name="LaButti K."/>
            <person name="Lindquist E.A."/>
            <person name="Lipzen A."/>
            <person name="Lundell T."/>
            <person name="Morin E."/>
            <person name="Murat C."/>
            <person name="Riley R."/>
            <person name="Ohm R."/>
            <person name="Sun H."/>
            <person name="Tunlid A."/>
            <person name="Henrissat B."/>
            <person name="Grigoriev I.V."/>
            <person name="Hibbett D.S."/>
            <person name="Martin F."/>
        </authorList>
    </citation>
    <scope>NUCLEOTIDE SEQUENCE [LARGE SCALE GENOMIC DNA]</scope>
    <source>
        <strain evidence="3">Ve08.2h10</strain>
    </source>
</reference>
<keyword evidence="2" id="KW-0378">Hydrolase</keyword>
<dbReference type="AlphaFoldDB" id="A0A0D0E6D3"/>
<dbReference type="HOGENOM" id="CLU_2638783_0_0_1"/>
<sequence>MTPSTFRRFCRSLVRRSLERLTAPGAGIKYGNLTTWAGQNFASGVADGEVVEEKITTGQVDVAASSAILIACFQRVP</sequence>